<reference evidence="3" key="2">
    <citation type="submission" date="2014-05" db="EMBL/GenBank/DDBJ databases">
        <authorList>
            <person name="Aslett M.A."/>
            <person name="De Silva N."/>
        </authorList>
    </citation>
    <scope>NUCLEOTIDE SEQUENCE</scope>
    <source>
        <strain evidence="3">17X</strain>
    </source>
</reference>
<evidence type="ECO:0000313" key="4">
    <source>
        <dbReference type="Proteomes" id="UP000072874"/>
    </source>
</evidence>
<dbReference type="EC" id="2.1.1.43" evidence="2"/>
<dbReference type="PROSITE" id="PS50280">
    <property type="entry name" value="SET"/>
    <property type="match status" value="1"/>
</dbReference>
<keyword evidence="2" id="KW-0489">Methyltransferase</keyword>
<evidence type="ECO:0000259" key="1">
    <source>
        <dbReference type="PROSITE" id="PS50280"/>
    </source>
</evidence>
<dbReference type="RefSeq" id="XP_723657.2">
    <property type="nucleotide sequence ID" value="XM_718564.2"/>
</dbReference>
<dbReference type="InterPro" id="IPR001214">
    <property type="entry name" value="SET_dom"/>
</dbReference>
<reference evidence="4 5" key="1">
    <citation type="journal article" date="2014" name="BMC Biol.">
        <title>A comprehensive evaluation of rodent malaria parasite genomes and gene expression.</title>
        <authorList>
            <person name="Otto T.D."/>
            <person name="Bohme U."/>
            <person name="Jackson A.P."/>
            <person name="Hunt M."/>
            <person name="Franke-Fayard B."/>
            <person name="Hoeijmakers W.A."/>
            <person name="Religa A.A."/>
            <person name="Robertson L."/>
            <person name="Sanders M."/>
            <person name="Ogun S.A."/>
            <person name="Cunningham D."/>
            <person name="Erhart A."/>
            <person name="Billker O."/>
            <person name="Khan S.M."/>
            <person name="Stunnenberg H.G."/>
            <person name="Langhorne J."/>
            <person name="Holder A.A."/>
            <person name="Waters A.P."/>
            <person name="Newbold C.I."/>
            <person name="Pain A."/>
            <person name="Berriman M."/>
            <person name="Janse C.J."/>
        </authorList>
    </citation>
    <scope>NUCLEOTIDE SEQUENCE [LARGE SCALE GENOMIC DNA]</scope>
    <source>
        <strain evidence="3 4">17X</strain>
        <strain evidence="2 5">YM</strain>
    </source>
</reference>
<dbReference type="VEuPathDB" id="PlasmoDB:PY03504"/>
<dbReference type="PANTHER" id="PTHR12197">
    <property type="entry name" value="HISTONE-LYSINE N-METHYLTRANSFERASE SMYD"/>
    <property type="match status" value="1"/>
</dbReference>
<protein>
    <submittedName>
        <fullName evidence="2">SET domain protein, putative</fullName>
        <ecNumber evidence="2">2.1.1.43</ecNumber>
    </submittedName>
</protein>
<keyword evidence="2" id="KW-0808">Transferase</keyword>
<feature type="domain" description="SET" evidence="1">
    <location>
        <begin position="333"/>
        <end position="582"/>
    </location>
</feature>
<dbReference type="VEuPathDB" id="PlasmoDB:PY17X_0814500"/>
<dbReference type="PANTHER" id="PTHR12197:SF292">
    <property type="entry name" value="SET DOMAIN-CONTAINING PROTEIN"/>
    <property type="match status" value="1"/>
</dbReference>
<organism evidence="2 5">
    <name type="scientific">Plasmodium yoelii</name>
    <dbReference type="NCBI Taxonomy" id="5861"/>
    <lineage>
        <taxon>Eukaryota</taxon>
        <taxon>Sar</taxon>
        <taxon>Alveolata</taxon>
        <taxon>Apicomplexa</taxon>
        <taxon>Aconoidasida</taxon>
        <taxon>Haemosporida</taxon>
        <taxon>Plasmodiidae</taxon>
        <taxon>Plasmodium</taxon>
        <taxon>Plasmodium (Vinckeia)</taxon>
    </lineage>
</organism>
<dbReference type="VEuPathDB" id="PlasmoDB:PYYM_0814200"/>
<dbReference type="VEuPathDB" id="PlasmoDB:Py17XNL_000801708"/>
<dbReference type="GO" id="GO:0008168">
    <property type="term" value="F:methyltransferase activity"/>
    <property type="evidence" value="ECO:0007669"/>
    <property type="project" value="UniProtKB-KW"/>
</dbReference>
<dbReference type="AlphaFoldDB" id="A0A078K693"/>
<dbReference type="OMA" id="PHSIHTD"/>
<evidence type="ECO:0000313" key="3">
    <source>
        <dbReference type="EMBL" id="VTZ77284.1"/>
    </source>
</evidence>
<dbReference type="SUPFAM" id="SSF82199">
    <property type="entry name" value="SET domain"/>
    <property type="match status" value="1"/>
</dbReference>
<dbReference type="Gene3D" id="2.170.270.10">
    <property type="entry name" value="SET domain"/>
    <property type="match status" value="1"/>
</dbReference>
<dbReference type="Pfam" id="PF00856">
    <property type="entry name" value="SET"/>
    <property type="match status" value="1"/>
</dbReference>
<name>A0A078K693_PLAYE</name>
<dbReference type="KEGG" id="pyo:PY17X_0814500"/>
<dbReference type="Proteomes" id="UP000072874">
    <property type="component" value="Chromosome 8"/>
</dbReference>
<gene>
    <name evidence="3" type="ORF">PY17X_0814500</name>
    <name evidence="2" type="ORF">PYYM_0814200</name>
</gene>
<dbReference type="OrthoDB" id="1028014at2759"/>
<dbReference type="InterPro" id="IPR050869">
    <property type="entry name" value="H3K4_H4K5_MeTrfase"/>
</dbReference>
<dbReference type="GeneID" id="3431663"/>
<dbReference type="EMBL" id="LK934636">
    <property type="protein sequence ID" value="CDU17504.1"/>
    <property type="molecule type" value="Genomic_DNA"/>
</dbReference>
<sequence length="1088" mass="128028">MSTLIKILENASEVGFCSRVVKLQGGKYEKKSEKNERQKNIANHPRKWLDYFNDIVKDELKDVNSNKYDIINNNSEVIIPLLKNHIKCGLLLNNPFDFKLNAKSACYEEEEKKTIKEQLKKNRYLNMQKYAFLKGKRIKNNQVTFDDLIWDSKLKKYVNIRDQKCQKDVNNLQYTKQTYNELNHEKKKNYLKKINKNNVIEFEEQKQNALLESHMDFKNICPNKLDYQKRDDRIRNNGFWLCGFNSCDRRNKKSNNKKVQIVDTHTYIGDDKKIEDSRVNKNSCEQNYVHYSDGNIIKKVFERDVSTIGYEIENEIIFQSESIKNVLTKEKYDNIIMIQDKECNKIKLVANKNIEIGDVIFIEDSFLETSIDLNDLWETFNSLDNEQKIQLNYITEFININKKNKKKNIEIYHQNKNSILKKPDQNEDKNRYISYQDRDRSNYESDYIIEKPSNFGEIKEGNTYKRSLSNIGFSEVYVPKIDTEKINYTKIESSKADFFKRETTDDEQYINNLIKFEAFTDILKNSFISPKNKNNILLFKTAYFLNHSCFPNSSYCFMDNNKICFIAMRKINMYDEISISFINELYASIEYRKKKLNDIKNIICSCNRCLQIIDENRNILCSFCKYVYVTNKVDEQYKKAMETKNELLLENEKYKLGGQLVGNFEVNTLEQTSKKTKPVDNGNMQSEELNDNISMNKINYSKSTNKRSNMFDNTTNININNCAYRSESLKGCKKENEENQYYKHQTYCGNLGKITKCIKNDSDSFPEKINNYIPLSTQGNNRICNKGKKFEKDDHIFQKPNLLNSTLLDNNSDDTKKKNEIEPNYKLSKVSSLENNINLDSNLLDILNTKNVEEEIGYCKLHNNNTWKCDKCIENISEYSIPLSSEALFIKEYTIIKEKINNEKCDIESIISKIEKSLLYVIAILGKKHWLYAAFNYLIADLSFSLYNNNHIDYSDYNNCSCYKDHKKSDVPSQAILLKGFKSFHSFLDFIQINCPYTIHTDLVPLVLKFLIILIYTYNYESFYDFAKSGFLELIKQKYGPWDISYISLLYSFKICCEQINNSGPQNIKILFSLAELAKSNMNTNHFY</sequence>
<reference evidence="3" key="4">
    <citation type="submission" date="2019-05" db="EMBL/GenBank/DDBJ databases">
        <authorList>
            <consortium name="Pathogen Informatics"/>
        </authorList>
    </citation>
    <scope>NUCLEOTIDE SEQUENCE</scope>
    <source>
        <strain evidence="3">17X</strain>
    </source>
</reference>
<reference evidence="2" key="3">
    <citation type="submission" date="2014-05" db="EMBL/GenBank/DDBJ databases">
        <authorList>
            <person name="Aslett A.Martin."/>
            <person name="De Silva Nishadi"/>
        </authorList>
    </citation>
    <scope>NUCLEOTIDE SEQUENCE</scope>
    <source>
        <strain evidence="2">YM</strain>
    </source>
</reference>
<evidence type="ECO:0000313" key="2">
    <source>
        <dbReference type="EMBL" id="CDU17504.1"/>
    </source>
</evidence>
<dbReference type="InterPro" id="IPR046341">
    <property type="entry name" value="SET_dom_sf"/>
</dbReference>
<evidence type="ECO:0000313" key="5">
    <source>
        <dbReference type="Proteomes" id="UP000072904"/>
    </source>
</evidence>
<dbReference type="Proteomes" id="UP000072904">
    <property type="component" value="Chromosome 8"/>
</dbReference>
<dbReference type="EMBL" id="LM993662">
    <property type="protein sequence ID" value="VTZ77284.1"/>
    <property type="molecule type" value="Genomic_DNA"/>
</dbReference>
<dbReference type="GO" id="GO:0032259">
    <property type="term" value="P:methylation"/>
    <property type="evidence" value="ECO:0007669"/>
    <property type="project" value="UniProtKB-KW"/>
</dbReference>
<accession>A0A078K693</accession>
<dbReference type="CDD" id="cd20071">
    <property type="entry name" value="SET_SMYD"/>
    <property type="match status" value="1"/>
</dbReference>
<proteinExistence type="predicted"/>